<dbReference type="InterPro" id="IPR008218">
    <property type="entry name" value="ATPase_V1-cplx_f_g_su"/>
</dbReference>
<dbReference type="Gene3D" id="3.40.50.10580">
    <property type="entry name" value="ATPase, V1 complex, subunit F"/>
    <property type="match status" value="1"/>
</dbReference>
<evidence type="ECO:0000256" key="4">
    <source>
        <dbReference type="ARBA" id="ARBA00023065"/>
    </source>
</evidence>
<gene>
    <name evidence="6" type="ORF">NSK_005007</name>
</gene>
<proteinExistence type="inferred from homology"/>
<evidence type="ECO:0000256" key="5">
    <source>
        <dbReference type="PIRNR" id="PIRNR015945"/>
    </source>
</evidence>
<dbReference type="Pfam" id="PF01990">
    <property type="entry name" value="ATP-synt_F"/>
    <property type="match status" value="1"/>
</dbReference>
<protein>
    <recommendedName>
        <fullName evidence="5">V-type proton ATPase subunit F</fullName>
    </recommendedName>
</protein>
<evidence type="ECO:0000256" key="1">
    <source>
        <dbReference type="ARBA" id="ARBA00010148"/>
    </source>
</evidence>
<dbReference type="AlphaFoldDB" id="A0A4D9CXE5"/>
<dbReference type="FunFam" id="3.40.50.10580:FF:000004">
    <property type="entry name" value="V-type proton ATPase subunit F"/>
    <property type="match status" value="1"/>
</dbReference>
<evidence type="ECO:0000256" key="3">
    <source>
        <dbReference type="ARBA" id="ARBA00022781"/>
    </source>
</evidence>
<evidence type="ECO:0000256" key="2">
    <source>
        <dbReference type="ARBA" id="ARBA00022448"/>
    </source>
</evidence>
<accession>A0A4D9CXE5</accession>
<dbReference type="GO" id="GO:0033180">
    <property type="term" value="C:proton-transporting V-type ATPase, V1 domain"/>
    <property type="evidence" value="ECO:0007669"/>
    <property type="project" value="InterPro"/>
</dbReference>
<dbReference type="InterPro" id="IPR005772">
    <property type="entry name" value="ATPase_V1-cplx_fsu_euk"/>
</dbReference>
<comment type="subunit">
    <text evidence="5">V-ATPase is a heteromultimeric enzyme made up of two complexes: the ATP-hydrolytic V1 complex and the proton translocation V0 complex.</text>
</comment>
<comment type="caution">
    <text evidence="6">The sequence shown here is derived from an EMBL/GenBank/DDBJ whole genome shotgun (WGS) entry which is preliminary data.</text>
</comment>
<name>A0A4D9CXE5_9STRA</name>
<sequence length="117" mass="12974">MAEEDGKLVGVIGDEDTVTGFLLAGVGHRTMEGANFLVVRNDTPLSLVEETFNRLTERDDIGIVLINQHIANDIRHVIKNYTQTIPTVLEIPSKDHPYDPEADSIMQRVNLMTGGQM</sequence>
<dbReference type="EMBL" id="SDOX01000021">
    <property type="protein sequence ID" value="TFJ83910.1"/>
    <property type="molecule type" value="Genomic_DNA"/>
</dbReference>
<organism evidence="6 7">
    <name type="scientific">Nannochloropsis salina CCMP1776</name>
    <dbReference type="NCBI Taxonomy" id="1027361"/>
    <lineage>
        <taxon>Eukaryota</taxon>
        <taxon>Sar</taxon>
        <taxon>Stramenopiles</taxon>
        <taxon>Ochrophyta</taxon>
        <taxon>Eustigmatophyceae</taxon>
        <taxon>Eustigmatales</taxon>
        <taxon>Monodopsidaceae</taxon>
        <taxon>Microchloropsis</taxon>
        <taxon>Microchloropsis salina</taxon>
    </lineage>
</organism>
<dbReference type="GO" id="GO:0046961">
    <property type="term" value="F:proton-transporting ATPase activity, rotational mechanism"/>
    <property type="evidence" value="ECO:0007669"/>
    <property type="project" value="InterPro"/>
</dbReference>
<evidence type="ECO:0000313" key="6">
    <source>
        <dbReference type="EMBL" id="TFJ83910.1"/>
    </source>
</evidence>
<reference evidence="6 7" key="1">
    <citation type="submission" date="2019-01" db="EMBL/GenBank/DDBJ databases">
        <title>Nuclear Genome Assembly of the Microalgal Biofuel strain Nannochloropsis salina CCMP1776.</title>
        <authorList>
            <person name="Hovde B."/>
        </authorList>
    </citation>
    <scope>NUCLEOTIDE SEQUENCE [LARGE SCALE GENOMIC DNA]</scope>
    <source>
        <strain evidence="6 7">CCMP1776</strain>
    </source>
</reference>
<keyword evidence="2 5" id="KW-0813">Transport</keyword>
<comment type="function">
    <text evidence="5">Subunit of the V1 complex of vacuolar(H+)-ATPase (V-ATPase), a multisubunit enzyme composed of a peripheral complex (V1) that hydrolyzes ATP and a membrane integral complex (V0) that translocates protons. V-ATPase is responsible for acidifying and maintaining the pH of intracellular compartments.</text>
</comment>
<dbReference type="SUPFAM" id="SSF159468">
    <property type="entry name" value="AtpF-like"/>
    <property type="match status" value="1"/>
</dbReference>
<evidence type="ECO:0000313" key="7">
    <source>
        <dbReference type="Proteomes" id="UP000355283"/>
    </source>
</evidence>
<dbReference type="PANTHER" id="PTHR13861:SF2">
    <property type="entry name" value="V-TYPE PROTON ATPASE SUBUNIT F"/>
    <property type="match status" value="1"/>
</dbReference>
<dbReference type="InterPro" id="IPR036906">
    <property type="entry name" value="ATPase_V1_fsu_sf"/>
</dbReference>
<dbReference type="PIRSF" id="PIRSF015945">
    <property type="entry name" value="ATPase_V1_F_euk"/>
    <property type="match status" value="1"/>
</dbReference>
<dbReference type="NCBIfam" id="TIGR01101">
    <property type="entry name" value="V_ATP_synt_F"/>
    <property type="match status" value="1"/>
</dbReference>
<keyword evidence="3 5" id="KW-0375">Hydrogen ion transport</keyword>
<dbReference type="Proteomes" id="UP000355283">
    <property type="component" value="Unassembled WGS sequence"/>
</dbReference>
<keyword evidence="7" id="KW-1185">Reference proteome</keyword>
<comment type="similarity">
    <text evidence="1 5">Belongs to the V-ATPase F subunit family.</text>
</comment>
<dbReference type="OrthoDB" id="10261947at2759"/>
<keyword evidence="4 5" id="KW-0406">Ion transport</keyword>
<dbReference type="PANTHER" id="PTHR13861">
    <property type="entry name" value="VACUOLAR ATP SYNTHASE SUBUNIT F"/>
    <property type="match status" value="1"/>
</dbReference>